<dbReference type="AlphaFoldDB" id="A0ABC8U7Q2"/>
<feature type="chain" id="PRO_5044750435" description="Root meristem growth factor 8" evidence="1">
    <location>
        <begin position="24"/>
        <end position="128"/>
    </location>
</feature>
<evidence type="ECO:0000313" key="3">
    <source>
        <dbReference type="Proteomes" id="UP001642360"/>
    </source>
</evidence>
<organism evidence="2 3">
    <name type="scientific">Ilex paraguariensis</name>
    <name type="common">yerba mate</name>
    <dbReference type="NCBI Taxonomy" id="185542"/>
    <lineage>
        <taxon>Eukaryota</taxon>
        <taxon>Viridiplantae</taxon>
        <taxon>Streptophyta</taxon>
        <taxon>Embryophyta</taxon>
        <taxon>Tracheophyta</taxon>
        <taxon>Spermatophyta</taxon>
        <taxon>Magnoliopsida</taxon>
        <taxon>eudicotyledons</taxon>
        <taxon>Gunneridae</taxon>
        <taxon>Pentapetalae</taxon>
        <taxon>asterids</taxon>
        <taxon>campanulids</taxon>
        <taxon>Aquifoliales</taxon>
        <taxon>Aquifoliaceae</taxon>
        <taxon>Ilex</taxon>
    </lineage>
</organism>
<evidence type="ECO:0008006" key="4">
    <source>
        <dbReference type="Google" id="ProtNLM"/>
    </source>
</evidence>
<name>A0ABC8U7Q2_9AQUA</name>
<gene>
    <name evidence="2" type="ORF">ILEXP_LOCUS47409</name>
</gene>
<protein>
    <recommendedName>
        <fullName evidence="4">Root meristem growth factor 8</fullName>
    </recommendedName>
</protein>
<keyword evidence="1" id="KW-0732">Signal</keyword>
<reference evidence="2 3" key="1">
    <citation type="submission" date="2024-02" db="EMBL/GenBank/DDBJ databases">
        <authorList>
            <person name="Vignale AGUSTIN F."/>
            <person name="Sosa J E."/>
            <person name="Modenutti C."/>
        </authorList>
    </citation>
    <scope>NUCLEOTIDE SEQUENCE [LARGE SCALE GENOMIC DNA]</scope>
</reference>
<feature type="signal peptide" evidence="1">
    <location>
        <begin position="1"/>
        <end position="23"/>
    </location>
</feature>
<dbReference type="Proteomes" id="UP001642360">
    <property type="component" value="Unassembled WGS sequence"/>
</dbReference>
<accession>A0ABC8U7Q2</accession>
<evidence type="ECO:0000256" key="1">
    <source>
        <dbReference type="SAM" id="SignalP"/>
    </source>
</evidence>
<dbReference type="EMBL" id="CAUOFW020007061">
    <property type="protein sequence ID" value="CAK9177521.1"/>
    <property type="molecule type" value="Genomic_DNA"/>
</dbReference>
<sequence>MELKIVITTLCIGLSVVLTTCDSHQIQLQSSHEQAHDIQLNLHTLPRKLKLTEKVITNSGDKDLVPYNKRNQVSSVKLHLKEANMKHSRKGTWREWVERTDTSKYFTMDYSYVRRRRPIHNQSLPVGP</sequence>
<keyword evidence="3" id="KW-1185">Reference proteome</keyword>
<proteinExistence type="predicted"/>
<evidence type="ECO:0000313" key="2">
    <source>
        <dbReference type="EMBL" id="CAK9177521.1"/>
    </source>
</evidence>
<comment type="caution">
    <text evidence="2">The sequence shown here is derived from an EMBL/GenBank/DDBJ whole genome shotgun (WGS) entry which is preliminary data.</text>
</comment>